<dbReference type="InterPro" id="IPR052047">
    <property type="entry name" value="GH94_Enzymes"/>
</dbReference>
<evidence type="ECO:0000256" key="1">
    <source>
        <dbReference type="ARBA" id="ARBA00022676"/>
    </source>
</evidence>
<evidence type="ECO:0000256" key="3">
    <source>
        <dbReference type="SAM" id="MobiDB-lite"/>
    </source>
</evidence>
<dbReference type="InterPro" id="IPR033432">
    <property type="entry name" value="GH94_catalytic"/>
</dbReference>
<accession>A0A060CHK2</accession>
<name>A0A060CHK2_9HYPH</name>
<evidence type="ECO:0000256" key="2">
    <source>
        <dbReference type="ARBA" id="ARBA00022679"/>
    </source>
</evidence>
<dbReference type="InterPro" id="IPR012341">
    <property type="entry name" value="6hp_glycosidase-like_sf"/>
</dbReference>
<dbReference type="InterPro" id="IPR008928">
    <property type="entry name" value="6-hairpin_glycosidase_sf"/>
</dbReference>
<dbReference type="GO" id="GO:0016757">
    <property type="term" value="F:glycosyltransferase activity"/>
    <property type="evidence" value="ECO:0007669"/>
    <property type="project" value="UniProtKB-KW"/>
</dbReference>
<evidence type="ECO:0000313" key="5">
    <source>
        <dbReference type="EMBL" id="AIA92256.1"/>
    </source>
</evidence>
<reference evidence="5" key="1">
    <citation type="journal article" date="2013" name="Environ. Microbiol.">
        <title>Seasonally variable intestinal metagenomes of the red palm weevil (Rhynchophorus ferrugineus).</title>
        <authorList>
            <person name="Jia S."/>
            <person name="Zhang X."/>
            <person name="Zhang G."/>
            <person name="Yin A."/>
            <person name="Zhang S."/>
            <person name="Li F."/>
            <person name="Wang L."/>
            <person name="Zhao D."/>
            <person name="Yun Q."/>
            <person name="Tala"/>
            <person name="Wang J."/>
            <person name="Sun G."/>
            <person name="Baabdullah M."/>
            <person name="Yu X."/>
            <person name="Hu S."/>
            <person name="Al-Mssallem I.S."/>
            <person name="Yu J."/>
        </authorList>
    </citation>
    <scope>NUCLEOTIDE SEQUENCE</scope>
</reference>
<sequence length="152" mass="16543">MQHWWLPGSGAGVRTRIADDVVWLAYALSEYLRATGDKTILDESLPFITGQELQPAEHDAFFQPGVSQQAASVYEHAAKALDLAIERTGANGLPLFLGGDWNDGMNRVGQEGRGESVWLRLVPASCAQGLPPCAEERKDASRSTAGRRTHRA</sequence>
<dbReference type="PANTHER" id="PTHR37469">
    <property type="entry name" value="CELLOBIONIC ACID PHOSPHORYLASE-RELATED"/>
    <property type="match status" value="1"/>
</dbReference>
<dbReference type="AlphaFoldDB" id="A0A060CHK2"/>
<feature type="region of interest" description="Disordered" evidence="3">
    <location>
        <begin position="130"/>
        <end position="152"/>
    </location>
</feature>
<dbReference type="SUPFAM" id="SSF48208">
    <property type="entry name" value="Six-hairpin glycosidases"/>
    <property type="match status" value="1"/>
</dbReference>
<dbReference type="GO" id="GO:0005975">
    <property type="term" value="P:carbohydrate metabolic process"/>
    <property type="evidence" value="ECO:0007669"/>
    <property type="project" value="InterPro"/>
</dbReference>
<dbReference type="Pfam" id="PF17167">
    <property type="entry name" value="Glyco_hydro_94"/>
    <property type="match status" value="1"/>
</dbReference>
<dbReference type="PANTHER" id="PTHR37469:SF2">
    <property type="entry name" value="CELLOBIONIC ACID PHOSPHORYLASE"/>
    <property type="match status" value="1"/>
</dbReference>
<proteinExistence type="predicted"/>
<protein>
    <submittedName>
        <fullName evidence="5">CAZy families GH94|GT84 protein</fullName>
    </submittedName>
</protein>
<organism evidence="5">
    <name type="scientific">uncultured Agrobacterium sp</name>
    <dbReference type="NCBI Taxonomy" id="157277"/>
    <lineage>
        <taxon>Bacteria</taxon>
        <taxon>Pseudomonadati</taxon>
        <taxon>Pseudomonadota</taxon>
        <taxon>Alphaproteobacteria</taxon>
        <taxon>Hyphomicrobiales</taxon>
        <taxon>Rhizobiaceae</taxon>
        <taxon>Rhizobium/Agrobacterium group</taxon>
        <taxon>Agrobacterium</taxon>
        <taxon>environmental samples</taxon>
    </lineage>
</organism>
<dbReference type="Gene3D" id="1.50.10.10">
    <property type="match status" value="1"/>
</dbReference>
<keyword evidence="1" id="KW-0328">Glycosyltransferase</keyword>
<feature type="domain" description="Glycosyl hydrolase 94 catalytic" evidence="4">
    <location>
        <begin position="12"/>
        <end position="142"/>
    </location>
</feature>
<evidence type="ECO:0000259" key="4">
    <source>
        <dbReference type="Pfam" id="PF17167"/>
    </source>
</evidence>
<keyword evidence="2" id="KW-0808">Transferase</keyword>
<dbReference type="EMBL" id="KF124933">
    <property type="protein sequence ID" value="AIA92256.1"/>
    <property type="molecule type" value="Genomic_DNA"/>
</dbReference>